<dbReference type="InterPro" id="IPR051044">
    <property type="entry name" value="MAG_DAG_Lipase"/>
</dbReference>
<dbReference type="InterPro" id="IPR022742">
    <property type="entry name" value="Hydrolase_4"/>
</dbReference>
<dbReference type="SUPFAM" id="SSF53474">
    <property type="entry name" value="alpha/beta-Hydrolases"/>
    <property type="match status" value="1"/>
</dbReference>
<sequence length="316" mass="34455">MRPDPTPPSIDPAPYLADVADGPEEASAWWVTAEDGTRIRVGYWPGGSKGTILMFPGRTEYIEKYGRLARDMAVRGFGMVAIDWRGQGLADRPAHRRDMGHVVSFDEYRQDVAAVRQVLDQIAPPKPWYLIGHSMGGAIGLRALHDGIPVDRAVFTAPMWGIQMSPFLRSISGIVMGLSGPLGLDTRFAPTTGPAEAMVFDGNPLTSDRNNFDYMSRQVAEHPDLALGGPSIRWVNAALRETDALMAMPAPPVDALTILGALERIVEPSAIKERMARWPGGRLDVIDGAEHEVLMEAPSMRDGILASIADWFEGKS</sequence>
<comment type="caution">
    <text evidence="2">The sequence shown here is derived from an EMBL/GenBank/DDBJ whole genome shotgun (WGS) entry which is preliminary data.</text>
</comment>
<dbReference type="EMBL" id="RCNT01000006">
    <property type="protein sequence ID" value="RMA41871.1"/>
    <property type="molecule type" value="Genomic_DNA"/>
</dbReference>
<proteinExistence type="predicted"/>
<dbReference type="InterPro" id="IPR029058">
    <property type="entry name" value="AB_hydrolase_fold"/>
</dbReference>
<feature type="domain" description="Serine aminopeptidase S33" evidence="1">
    <location>
        <begin position="48"/>
        <end position="296"/>
    </location>
</feature>
<dbReference type="PANTHER" id="PTHR11614">
    <property type="entry name" value="PHOSPHOLIPASE-RELATED"/>
    <property type="match status" value="1"/>
</dbReference>
<keyword evidence="3" id="KW-1185">Reference proteome</keyword>
<accession>A0A3L9XZ09</accession>
<dbReference type="Pfam" id="PF12146">
    <property type="entry name" value="Hydrolase_4"/>
    <property type="match status" value="1"/>
</dbReference>
<keyword evidence="2" id="KW-0378">Hydrolase</keyword>
<evidence type="ECO:0000259" key="1">
    <source>
        <dbReference type="Pfam" id="PF12146"/>
    </source>
</evidence>
<organism evidence="2 3">
    <name type="scientific">Rhodophyticola porphyridii</name>
    <dbReference type="NCBI Taxonomy" id="1852017"/>
    <lineage>
        <taxon>Bacteria</taxon>
        <taxon>Pseudomonadati</taxon>
        <taxon>Pseudomonadota</taxon>
        <taxon>Alphaproteobacteria</taxon>
        <taxon>Rhodobacterales</taxon>
        <taxon>Roseobacteraceae</taxon>
        <taxon>Rhodophyticola</taxon>
    </lineage>
</organism>
<name>A0A3L9XZ09_9RHOB</name>
<protein>
    <submittedName>
        <fullName evidence="2">Alpha/beta hydrolase</fullName>
    </submittedName>
</protein>
<dbReference type="OrthoDB" id="9788260at2"/>
<dbReference type="Gene3D" id="3.40.50.1820">
    <property type="entry name" value="alpha/beta hydrolase"/>
    <property type="match status" value="1"/>
</dbReference>
<dbReference type="AlphaFoldDB" id="A0A3L9XZ09"/>
<dbReference type="GO" id="GO:0016787">
    <property type="term" value="F:hydrolase activity"/>
    <property type="evidence" value="ECO:0007669"/>
    <property type="project" value="UniProtKB-KW"/>
</dbReference>
<reference evidence="2 3" key="1">
    <citation type="submission" date="2018-10" db="EMBL/GenBank/DDBJ databases">
        <authorList>
            <person name="Jung H.S."/>
            <person name="Jeon C.O."/>
        </authorList>
    </citation>
    <scope>NUCLEOTIDE SEQUENCE [LARGE SCALE GENOMIC DNA]</scope>
    <source>
        <strain evidence="2 3">MA-7-27</strain>
    </source>
</reference>
<evidence type="ECO:0000313" key="2">
    <source>
        <dbReference type="EMBL" id="RMA41871.1"/>
    </source>
</evidence>
<evidence type="ECO:0000313" key="3">
    <source>
        <dbReference type="Proteomes" id="UP000281343"/>
    </source>
</evidence>
<gene>
    <name evidence="2" type="ORF">D9R08_12335</name>
</gene>
<dbReference type="Proteomes" id="UP000281343">
    <property type="component" value="Unassembled WGS sequence"/>
</dbReference>